<comment type="caution">
    <text evidence="2">The sequence shown here is derived from an EMBL/GenBank/DDBJ whole genome shotgun (WGS) entry which is preliminary data.</text>
</comment>
<accession>A0ABP4C9L1</accession>
<reference evidence="3" key="1">
    <citation type="journal article" date="2019" name="Int. J. Syst. Evol. Microbiol.">
        <title>The Global Catalogue of Microorganisms (GCM) 10K type strain sequencing project: providing services to taxonomists for standard genome sequencing and annotation.</title>
        <authorList>
            <consortium name="The Broad Institute Genomics Platform"/>
            <consortium name="The Broad Institute Genome Sequencing Center for Infectious Disease"/>
            <person name="Wu L."/>
            <person name="Ma J."/>
        </authorList>
    </citation>
    <scope>NUCLEOTIDE SEQUENCE [LARGE SCALE GENOMIC DNA]</scope>
    <source>
        <strain evidence="3">JCM 10696</strain>
    </source>
</reference>
<name>A0ABP4C9L1_9ACTN</name>
<keyword evidence="1" id="KW-0732">Signal</keyword>
<keyword evidence="3" id="KW-1185">Reference proteome</keyword>
<feature type="signal peptide" evidence="1">
    <location>
        <begin position="1"/>
        <end position="26"/>
    </location>
</feature>
<evidence type="ECO:0000313" key="3">
    <source>
        <dbReference type="Proteomes" id="UP001500665"/>
    </source>
</evidence>
<gene>
    <name evidence="2" type="ORF">GCM10009550_57830</name>
</gene>
<evidence type="ECO:0000256" key="1">
    <source>
        <dbReference type="SAM" id="SignalP"/>
    </source>
</evidence>
<sequence length="49" mass="4969">MCGRTISVLARTPVLALGGQAAPALAATTTWTVANPNADQLSPARYPAC</sequence>
<protein>
    <submittedName>
        <fullName evidence="2">Uncharacterized protein</fullName>
    </submittedName>
</protein>
<proteinExistence type="predicted"/>
<dbReference type="EMBL" id="BAAAHH010000029">
    <property type="protein sequence ID" value="GAA0962986.1"/>
    <property type="molecule type" value="Genomic_DNA"/>
</dbReference>
<organism evidence="2 3">
    <name type="scientific">Actinocorallia libanotica</name>
    <dbReference type="NCBI Taxonomy" id="46162"/>
    <lineage>
        <taxon>Bacteria</taxon>
        <taxon>Bacillati</taxon>
        <taxon>Actinomycetota</taxon>
        <taxon>Actinomycetes</taxon>
        <taxon>Streptosporangiales</taxon>
        <taxon>Thermomonosporaceae</taxon>
        <taxon>Actinocorallia</taxon>
    </lineage>
</organism>
<dbReference type="Proteomes" id="UP001500665">
    <property type="component" value="Unassembled WGS sequence"/>
</dbReference>
<evidence type="ECO:0000313" key="2">
    <source>
        <dbReference type="EMBL" id="GAA0962986.1"/>
    </source>
</evidence>
<dbReference type="RefSeq" id="WP_344244169.1">
    <property type="nucleotide sequence ID" value="NZ_BAAAHH010000029.1"/>
</dbReference>
<feature type="chain" id="PRO_5047004321" evidence="1">
    <location>
        <begin position="27"/>
        <end position="49"/>
    </location>
</feature>